<sequence length="341" mass="37102">MKKTTITDIARKSGLSTATVDRALNDRGGVTAANRQRVFRAAKELGYLPTEGMLALPSRPAHLEFFIPFGHNSFMQDVARKITAFASSLPLVASCNVTALDGIDPDALVMALEDLPLQTNGVGVITVDHPKTRHAIRRLCESGVRVVTIVTDVLSTPRSAFVGVDNLVAGRTAALIMGLMSRKATGSIGLFLGSRTLHGHQQREYGFRTLLEEQFKHLTILPAIETRDENKLSRPAMERMLHDTDDLVGVYCVGAGRAGIAEVLQAATGNKRPFVIMHDLTDATRAWLAEDLIDVVIDQNARLIGEQVVIRLLGSIAASTPTLSLKNIEPRVIFRENIPLV</sequence>
<dbReference type="Gene3D" id="1.10.260.40">
    <property type="entry name" value="lambda repressor-like DNA-binding domains"/>
    <property type="match status" value="1"/>
</dbReference>
<evidence type="ECO:0000313" key="6">
    <source>
        <dbReference type="Proteomes" id="UP000197269"/>
    </source>
</evidence>
<dbReference type="InterPro" id="IPR000843">
    <property type="entry name" value="HTH_LacI"/>
</dbReference>
<evidence type="ECO:0000259" key="4">
    <source>
        <dbReference type="PROSITE" id="PS50932"/>
    </source>
</evidence>
<dbReference type="Gene3D" id="3.40.50.2300">
    <property type="match status" value="2"/>
</dbReference>
<dbReference type="RefSeq" id="WP_086084079.1">
    <property type="nucleotide sequence ID" value="NZ_MXPU01000006.1"/>
</dbReference>
<reference evidence="5 6" key="1">
    <citation type="submission" date="2017-03" db="EMBL/GenBank/DDBJ databases">
        <title>Genome of strain Rhizobium sp. CNPSo 668.</title>
        <authorList>
            <person name="Ribeiro R."/>
        </authorList>
    </citation>
    <scope>NUCLEOTIDE SEQUENCE [LARGE SCALE GENOMIC DNA]</scope>
    <source>
        <strain evidence="5 6">CNPSo 668</strain>
    </source>
</reference>
<dbReference type="EMBL" id="MXPU01000006">
    <property type="protein sequence ID" value="OWO94915.1"/>
    <property type="molecule type" value="Genomic_DNA"/>
</dbReference>
<name>A0A246DX51_9HYPH</name>
<proteinExistence type="predicted"/>
<dbReference type="GO" id="GO:0003700">
    <property type="term" value="F:DNA-binding transcription factor activity"/>
    <property type="evidence" value="ECO:0007669"/>
    <property type="project" value="TreeGrafter"/>
</dbReference>
<evidence type="ECO:0000256" key="2">
    <source>
        <dbReference type="ARBA" id="ARBA00023125"/>
    </source>
</evidence>
<dbReference type="InterPro" id="IPR010982">
    <property type="entry name" value="Lambda_DNA-bd_dom_sf"/>
</dbReference>
<dbReference type="Pfam" id="PF13407">
    <property type="entry name" value="Peripla_BP_4"/>
    <property type="match status" value="1"/>
</dbReference>
<dbReference type="GO" id="GO:0000976">
    <property type="term" value="F:transcription cis-regulatory region binding"/>
    <property type="evidence" value="ECO:0007669"/>
    <property type="project" value="TreeGrafter"/>
</dbReference>
<dbReference type="AlphaFoldDB" id="A0A246DX51"/>
<dbReference type="SUPFAM" id="SSF53822">
    <property type="entry name" value="Periplasmic binding protein-like I"/>
    <property type="match status" value="1"/>
</dbReference>
<protein>
    <submittedName>
        <fullName evidence="5">LacI family transcriptional regulator</fullName>
    </submittedName>
</protein>
<keyword evidence="3" id="KW-0804">Transcription</keyword>
<evidence type="ECO:0000256" key="3">
    <source>
        <dbReference type="ARBA" id="ARBA00023163"/>
    </source>
</evidence>
<dbReference type="PROSITE" id="PS50932">
    <property type="entry name" value="HTH_LACI_2"/>
    <property type="match status" value="1"/>
</dbReference>
<evidence type="ECO:0000313" key="5">
    <source>
        <dbReference type="EMBL" id="OWO94915.1"/>
    </source>
</evidence>
<dbReference type="SUPFAM" id="SSF47413">
    <property type="entry name" value="lambda repressor-like DNA-binding domains"/>
    <property type="match status" value="1"/>
</dbReference>
<dbReference type="Proteomes" id="UP000197269">
    <property type="component" value="Unassembled WGS sequence"/>
</dbReference>
<dbReference type="InterPro" id="IPR028082">
    <property type="entry name" value="Peripla_BP_I"/>
</dbReference>
<dbReference type="Pfam" id="PF00356">
    <property type="entry name" value="LacI"/>
    <property type="match status" value="1"/>
</dbReference>
<comment type="caution">
    <text evidence="5">The sequence shown here is derived from an EMBL/GenBank/DDBJ whole genome shotgun (WGS) entry which is preliminary data.</text>
</comment>
<evidence type="ECO:0000256" key="1">
    <source>
        <dbReference type="ARBA" id="ARBA00023015"/>
    </source>
</evidence>
<feature type="domain" description="HTH lacI-type" evidence="4">
    <location>
        <begin position="4"/>
        <end position="58"/>
    </location>
</feature>
<dbReference type="CDD" id="cd01392">
    <property type="entry name" value="HTH_LacI"/>
    <property type="match status" value="1"/>
</dbReference>
<keyword evidence="1" id="KW-0805">Transcription regulation</keyword>
<dbReference type="InterPro" id="IPR025997">
    <property type="entry name" value="SBP_2_dom"/>
</dbReference>
<gene>
    <name evidence="5" type="ORF">B5E41_10930</name>
</gene>
<dbReference type="SMART" id="SM00354">
    <property type="entry name" value="HTH_LACI"/>
    <property type="match status" value="1"/>
</dbReference>
<dbReference type="PANTHER" id="PTHR30146">
    <property type="entry name" value="LACI-RELATED TRANSCRIPTIONAL REPRESSOR"/>
    <property type="match status" value="1"/>
</dbReference>
<dbReference type="CDD" id="cd06307">
    <property type="entry name" value="PBP1_sugar_binding"/>
    <property type="match status" value="1"/>
</dbReference>
<dbReference type="PANTHER" id="PTHR30146:SF152">
    <property type="entry name" value="TRANSCRIPTIONAL REGULATORY PROTEIN"/>
    <property type="match status" value="1"/>
</dbReference>
<accession>A0A246DX51</accession>
<keyword evidence="2" id="KW-0238">DNA-binding</keyword>
<organism evidence="5 6">
    <name type="scientific">Rhizobium esperanzae</name>
    <dbReference type="NCBI Taxonomy" id="1967781"/>
    <lineage>
        <taxon>Bacteria</taxon>
        <taxon>Pseudomonadati</taxon>
        <taxon>Pseudomonadota</taxon>
        <taxon>Alphaproteobacteria</taxon>
        <taxon>Hyphomicrobiales</taxon>
        <taxon>Rhizobiaceae</taxon>
        <taxon>Rhizobium/Agrobacterium group</taxon>
        <taxon>Rhizobium</taxon>
    </lineage>
</organism>